<dbReference type="OrthoDB" id="94877at2"/>
<evidence type="ECO:0000256" key="3">
    <source>
        <dbReference type="ARBA" id="ARBA00023163"/>
    </source>
</evidence>
<dbReference type="AlphaFoldDB" id="A0A0B4RZZ6"/>
<dbReference type="PANTHER" id="PTHR43280">
    <property type="entry name" value="ARAC-FAMILY TRANSCRIPTIONAL REGULATOR"/>
    <property type="match status" value="1"/>
</dbReference>
<dbReference type="InterPro" id="IPR018060">
    <property type="entry name" value="HTH_AraC"/>
</dbReference>
<evidence type="ECO:0000256" key="1">
    <source>
        <dbReference type="ARBA" id="ARBA00023015"/>
    </source>
</evidence>
<keyword evidence="2" id="KW-0238">DNA-binding</keyword>
<dbReference type="EMBL" id="CP009761">
    <property type="protein sequence ID" value="AIZ36088.1"/>
    <property type="molecule type" value="Genomic_DNA"/>
</dbReference>
<keyword evidence="1" id="KW-0805">Transcription regulation</keyword>
<dbReference type="SMART" id="SM00342">
    <property type="entry name" value="HTH_ARAC"/>
    <property type="match status" value="2"/>
</dbReference>
<dbReference type="InterPro" id="IPR018062">
    <property type="entry name" value="HTH_AraC-typ_CS"/>
</dbReference>
<dbReference type="Pfam" id="PF12833">
    <property type="entry name" value="HTH_18"/>
    <property type="match status" value="2"/>
</dbReference>
<feature type="domain" description="HTH araC/xylS-type" evidence="4">
    <location>
        <begin position="312"/>
        <end position="410"/>
    </location>
</feature>
<dbReference type="SUPFAM" id="SSF46689">
    <property type="entry name" value="Homeodomain-like"/>
    <property type="match status" value="2"/>
</dbReference>
<evidence type="ECO:0000313" key="7">
    <source>
        <dbReference type="EMBL" id="MCZ7408012.1"/>
    </source>
</evidence>
<dbReference type="InterPro" id="IPR009057">
    <property type="entry name" value="Homeodomain-like_sf"/>
</dbReference>
<accession>A0A0B4RZZ6</accession>
<gene>
    <name evidence="6" type="ORF">HXM94_04655</name>
    <name evidence="7" type="ORF">NND69_06520</name>
    <name evidence="5" type="ORF">NW74_01340</name>
</gene>
<evidence type="ECO:0000259" key="4">
    <source>
        <dbReference type="PROSITE" id="PS01124"/>
    </source>
</evidence>
<dbReference type="Proteomes" id="UP001141458">
    <property type="component" value="Unassembled WGS sequence"/>
</dbReference>
<dbReference type="EMBL" id="JANDZV010000005">
    <property type="protein sequence ID" value="MCZ7408012.1"/>
    <property type="molecule type" value="Genomic_DNA"/>
</dbReference>
<dbReference type="GO" id="GO:0003700">
    <property type="term" value="F:DNA-binding transcription factor activity"/>
    <property type="evidence" value="ECO:0007669"/>
    <property type="project" value="InterPro"/>
</dbReference>
<evidence type="ECO:0000313" key="6">
    <source>
        <dbReference type="EMBL" id="MBF1307050.1"/>
    </source>
</evidence>
<keyword evidence="3" id="KW-0804">Transcription</keyword>
<dbReference type="PROSITE" id="PS01124">
    <property type="entry name" value="HTH_ARAC_FAMILY_2"/>
    <property type="match status" value="2"/>
</dbReference>
<keyword evidence="8" id="KW-1185">Reference proteome</keyword>
<evidence type="ECO:0000313" key="8">
    <source>
        <dbReference type="Proteomes" id="UP000031386"/>
    </source>
</evidence>
<dbReference type="GO" id="GO:0043565">
    <property type="term" value="F:sequence-specific DNA binding"/>
    <property type="evidence" value="ECO:0007669"/>
    <property type="project" value="InterPro"/>
</dbReference>
<sequence length="418" mass="49495">MNKQKGIEIQNKANSYINEESMYSIDREIITSPTKGLFHQSARFLLIKKGAAKMRIQNNIYEIKDKTLICILPWEYTEVIEVSKTIQYFILKYNFDSANKIIKSFYNIDAENLSLINSFYDNPVIQCTDEQFKYFSNVFDMLRDELGEDSTLYNKNENPISSAYVLNKIIDLIITYRRMQNEDTQKIKKVDEKFDKINIFRYIHAHLSEKLTISSISKLFFMSESTINRYVKETTGISFNTLINEMRVGKTMDMLLYTDLDIEEIAEITGFSDRSHLSKVFTARTGQNPNKYRQTFHKVSQICQIENIRKFYRILNYVVKNSSDDIEIESICKNFSISITELNRLFIYYVEKNFKNFLNFVRINKSTKLLLKTDMQITDIAFEVGYNTVKTFNRNFLKYQKMLPTEFRKNLKLQDREI</sequence>
<dbReference type="Proteomes" id="UP000758611">
    <property type="component" value="Unassembled WGS sequence"/>
</dbReference>
<dbReference type="RefSeq" id="WP_041953472.1">
    <property type="nucleotide sequence ID" value="NZ_BHYQ01000001.1"/>
</dbReference>
<dbReference type="PROSITE" id="PS00041">
    <property type="entry name" value="HTH_ARAC_FAMILY_1"/>
    <property type="match status" value="2"/>
</dbReference>
<feature type="domain" description="HTH araC/xylS-type" evidence="4">
    <location>
        <begin position="197"/>
        <end position="295"/>
    </location>
</feature>
<proteinExistence type="predicted"/>
<reference evidence="7" key="3">
    <citation type="submission" date="2022-07" db="EMBL/GenBank/DDBJ databases">
        <title>Parvimonas micra travels from the subgingival sulcus of the human oral cavity to the colorectal adenocarcinoma.</title>
        <authorList>
            <person name="Conde-Perez K."/>
            <person name="Buetas E."/>
            <person name="Aja-Macaya P."/>
            <person name="Martin-De Arribas E."/>
            <person name="Iglesias-Corras I."/>
            <person name="Trigo-Tasende N."/>
            <person name="Nasser-Ali M."/>
            <person name="Estevez L.S."/>
            <person name="Rumbo-Feal S."/>
            <person name="Otero-Alen B."/>
            <person name="Noguera J.F."/>
            <person name="Concha A."/>
            <person name="Pardinas-Lopez S."/>
            <person name="Carda-Dieguez M."/>
            <person name="Gomez-Randulfe I."/>
            <person name="Martinez-Lago N."/>
            <person name="Ladra S."/>
            <person name="Aparicio L.A."/>
            <person name="Bou G."/>
            <person name="Mira A."/>
            <person name="Vallejo J.A."/>
            <person name="Poza M."/>
        </authorList>
    </citation>
    <scope>NUCLEOTIDE SEQUENCE</scope>
    <source>
        <strain evidence="7">PM79KC-AC-4</strain>
    </source>
</reference>
<dbReference type="EMBL" id="JABZRE010000014">
    <property type="protein sequence ID" value="MBF1307050.1"/>
    <property type="molecule type" value="Genomic_DNA"/>
</dbReference>
<evidence type="ECO:0000256" key="2">
    <source>
        <dbReference type="ARBA" id="ARBA00023125"/>
    </source>
</evidence>
<protein>
    <submittedName>
        <fullName evidence="5">AraC family transcriptional regulator</fullName>
    </submittedName>
    <submittedName>
        <fullName evidence="6">Helix-turn-helix transcriptional regulator</fullName>
    </submittedName>
</protein>
<reference evidence="5 8" key="1">
    <citation type="submission" date="2014-10" db="EMBL/GenBank/DDBJ databases">
        <title>Complete genome sequence of Parvimonas micra KCOM 1535 (= ChDC B708).</title>
        <authorList>
            <person name="Kook J.-K."/>
            <person name="Park S.-N."/>
            <person name="Lim Y.K."/>
            <person name="Roh H."/>
        </authorList>
    </citation>
    <scope>NUCLEOTIDE SEQUENCE [LARGE SCALE GENOMIC DNA]</scope>
    <source>
        <strain evidence="5">KCOM 1535</strain>
        <strain evidence="8">KCOM 1535 / ChDC B708</strain>
    </source>
</reference>
<dbReference type="Proteomes" id="UP000031386">
    <property type="component" value="Chromosome"/>
</dbReference>
<name>A0A0B4RZZ6_9FIRM</name>
<dbReference type="Gene3D" id="1.10.10.60">
    <property type="entry name" value="Homeodomain-like"/>
    <property type="match status" value="3"/>
</dbReference>
<organism evidence="5 8">
    <name type="scientific">Parvimonas micra</name>
    <dbReference type="NCBI Taxonomy" id="33033"/>
    <lineage>
        <taxon>Bacteria</taxon>
        <taxon>Bacillati</taxon>
        <taxon>Bacillota</taxon>
        <taxon>Tissierellia</taxon>
        <taxon>Tissierellales</taxon>
        <taxon>Peptoniphilaceae</taxon>
        <taxon>Parvimonas</taxon>
    </lineage>
</organism>
<reference evidence="6" key="2">
    <citation type="submission" date="2020-04" db="EMBL/GenBank/DDBJ databases">
        <title>Deep metagenomics examines the oral microbiome during advanced dental caries in children, revealing novel taxa and co-occurrences with host molecules.</title>
        <authorList>
            <person name="Baker J.L."/>
            <person name="Morton J.T."/>
            <person name="Dinis M."/>
            <person name="Alvarez R."/>
            <person name="Tran N.C."/>
            <person name="Knight R."/>
            <person name="Edlund A."/>
        </authorList>
    </citation>
    <scope>NUCLEOTIDE SEQUENCE</scope>
    <source>
        <strain evidence="6">JCVI_23_bin.11</strain>
    </source>
</reference>
<evidence type="ECO:0000313" key="5">
    <source>
        <dbReference type="EMBL" id="AIZ36088.1"/>
    </source>
</evidence>
<dbReference type="PANTHER" id="PTHR43280:SF28">
    <property type="entry name" value="HTH-TYPE TRANSCRIPTIONAL ACTIVATOR RHAS"/>
    <property type="match status" value="1"/>
</dbReference>
<dbReference type="KEGG" id="pmic:NW74_01340"/>